<keyword evidence="3" id="KW-1185">Reference proteome</keyword>
<evidence type="ECO:0000313" key="2">
    <source>
        <dbReference type="EMBL" id="KAG2210146.1"/>
    </source>
</evidence>
<accession>A0A8H7RFD6</accession>
<feature type="region of interest" description="Disordered" evidence="1">
    <location>
        <begin position="53"/>
        <end position="76"/>
    </location>
</feature>
<reference evidence="2 3" key="1">
    <citation type="submission" date="2020-12" db="EMBL/GenBank/DDBJ databases">
        <title>Metabolic potential, ecology and presence of endohyphal bacteria is reflected in genomic diversity of Mucoromycotina.</title>
        <authorList>
            <person name="Muszewska A."/>
            <person name="Okrasinska A."/>
            <person name="Steczkiewicz K."/>
            <person name="Drgas O."/>
            <person name="Orlowska M."/>
            <person name="Perlinska-Lenart U."/>
            <person name="Aleksandrzak-Piekarczyk T."/>
            <person name="Szatraj K."/>
            <person name="Zielenkiewicz U."/>
            <person name="Pilsyk S."/>
            <person name="Malc E."/>
            <person name="Mieczkowski P."/>
            <person name="Kruszewska J.S."/>
            <person name="Biernat P."/>
            <person name="Pawlowska J."/>
        </authorList>
    </citation>
    <scope>NUCLEOTIDE SEQUENCE [LARGE SCALE GENOMIC DNA]</scope>
    <source>
        <strain evidence="2 3">CBS 142.35</strain>
    </source>
</reference>
<sequence length="76" mass="8719">MPRQSLISLEIETEPSSTECVNPESRSVDRLQSSHNTLRLRRSTLYDAQQNVIQEDDADSHNQQHQPQTKGDFPEV</sequence>
<evidence type="ECO:0000313" key="3">
    <source>
        <dbReference type="Proteomes" id="UP000646827"/>
    </source>
</evidence>
<evidence type="ECO:0000256" key="1">
    <source>
        <dbReference type="SAM" id="MobiDB-lite"/>
    </source>
</evidence>
<name>A0A8H7RFD6_9FUNG</name>
<dbReference type="Proteomes" id="UP000646827">
    <property type="component" value="Unassembled WGS sequence"/>
</dbReference>
<dbReference type="EMBL" id="JAEPRB010000938">
    <property type="protein sequence ID" value="KAG2210146.1"/>
    <property type="molecule type" value="Genomic_DNA"/>
</dbReference>
<gene>
    <name evidence="2" type="ORF">INT45_010826</name>
</gene>
<protein>
    <submittedName>
        <fullName evidence="2">Uncharacterized protein</fullName>
    </submittedName>
</protein>
<feature type="region of interest" description="Disordered" evidence="1">
    <location>
        <begin position="1"/>
        <end position="35"/>
    </location>
</feature>
<dbReference type="AlphaFoldDB" id="A0A8H7RFD6"/>
<organism evidence="2 3">
    <name type="scientific">Circinella minor</name>
    <dbReference type="NCBI Taxonomy" id="1195481"/>
    <lineage>
        <taxon>Eukaryota</taxon>
        <taxon>Fungi</taxon>
        <taxon>Fungi incertae sedis</taxon>
        <taxon>Mucoromycota</taxon>
        <taxon>Mucoromycotina</taxon>
        <taxon>Mucoromycetes</taxon>
        <taxon>Mucorales</taxon>
        <taxon>Lichtheimiaceae</taxon>
        <taxon>Circinella</taxon>
    </lineage>
</organism>
<proteinExistence type="predicted"/>
<comment type="caution">
    <text evidence="2">The sequence shown here is derived from an EMBL/GenBank/DDBJ whole genome shotgun (WGS) entry which is preliminary data.</text>
</comment>